<accession>A0A0F9HQD1</accession>
<dbReference type="AlphaFoldDB" id="A0A0F9HQD1"/>
<reference evidence="1" key="1">
    <citation type="journal article" date="2015" name="Nature">
        <title>Complex archaea that bridge the gap between prokaryotes and eukaryotes.</title>
        <authorList>
            <person name="Spang A."/>
            <person name="Saw J.H."/>
            <person name="Jorgensen S.L."/>
            <person name="Zaremba-Niedzwiedzka K."/>
            <person name="Martijn J."/>
            <person name="Lind A.E."/>
            <person name="van Eijk R."/>
            <person name="Schleper C."/>
            <person name="Guy L."/>
            <person name="Ettema T.J."/>
        </authorList>
    </citation>
    <scope>NUCLEOTIDE SEQUENCE</scope>
</reference>
<organism evidence="1">
    <name type="scientific">marine sediment metagenome</name>
    <dbReference type="NCBI Taxonomy" id="412755"/>
    <lineage>
        <taxon>unclassified sequences</taxon>
        <taxon>metagenomes</taxon>
        <taxon>ecological metagenomes</taxon>
    </lineage>
</organism>
<evidence type="ECO:0000313" key="1">
    <source>
        <dbReference type="EMBL" id="KKL77332.1"/>
    </source>
</evidence>
<protein>
    <submittedName>
        <fullName evidence="1">Uncharacterized protein</fullName>
    </submittedName>
</protein>
<proteinExistence type="predicted"/>
<sequence length="24" mass="2701">MVSKIKKGKQNLQNPNSLIKCLTD</sequence>
<name>A0A0F9HQD1_9ZZZZ</name>
<gene>
    <name evidence="1" type="ORF">LCGC14_2035930</name>
</gene>
<feature type="non-terminal residue" evidence="1">
    <location>
        <position position="24"/>
    </location>
</feature>
<dbReference type="EMBL" id="LAZR01023781">
    <property type="protein sequence ID" value="KKL77332.1"/>
    <property type="molecule type" value="Genomic_DNA"/>
</dbReference>
<comment type="caution">
    <text evidence="1">The sequence shown here is derived from an EMBL/GenBank/DDBJ whole genome shotgun (WGS) entry which is preliminary data.</text>
</comment>